<dbReference type="AlphaFoldDB" id="A0A2M7QGN8"/>
<evidence type="ECO:0000256" key="1">
    <source>
        <dbReference type="SAM" id="Phobius"/>
    </source>
</evidence>
<evidence type="ECO:0000313" key="3">
    <source>
        <dbReference type="EMBL" id="PIY71503.1"/>
    </source>
</evidence>
<feature type="domain" description="Glycosyltransferase 2-like" evidence="2">
    <location>
        <begin position="5"/>
        <end position="146"/>
    </location>
</feature>
<protein>
    <submittedName>
        <fullName evidence="3">Glycosyl transferase</fullName>
    </submittedName>
</protein>
<evidence type="ECO:0000313" key="4">
    <source>
        <dbReference type="Proteomes" id="UP000229401"/>
    </source>
</evidence>
<dbReference type="CDD" id="cd04179">
    <property type="entry name" value="DPM_DPG-synthase_like"/>
    <property type="match status" value="1"/>
</dbReference>
<dbReference type="InterPro" id="IPR001173">
    <property type="entry name" value="Glyco_trans_2-like"/>
</dbReference>
<gene>
    <name evidence="3" type="ORF">COY87_05820</name>
</gene>
<comment type="caution">
    <text evidence="3">The sequence shown here is derived from an EMBL/GenBank/DDBJ whole genome shotgun (WGS) entry which is preliminary data.</text>
</comment>
<dbReference type="Gene3D" id="3.90.550.10">
    <property type="entry name" value="Spore Coat Polysaccharide Biosynthesis Protein SpsA, Chain A"/>
    <property type="match status" value="1"/>
</dbReference>
<accession>A0A2M7QGN8</accession>
<keyword evidence="1" id="KW-0812">Transmembrane</keyword>
<evidence type="ECO:0000259" key="2">
    <source>
        <dbReference type="Pfam" id="PF00535"/>
    </source>
</evidence>
<dbReference type="InterPro" id="IPR029044">
    <property type="entry name" value="Nucleotide-diphossugar_trans"/>
</dbReference>
<dbReference type="SUPFAM" id="SSF53448">
    <property type="entry name" value="Nucleotide-diphospho-sugar transferases"/>
    <property type="match status" value="1"/>
</dbReference>
<dbReference type="PANTHER" id="PTHR48090">
    <property type="entry name" value="UNDECAPRENYL-PHOSPHATE 4-DEOXY-4-FORMAMIDO-L-ARABINOSE TRANSFERASE-RELATED"/>
    <property type="match status" value="1"/>
</dbReference>
<organism evidence="3 4">
    <name type="scientific">Candidatus Roizmanbacteria bacterium CG_4_10_14_0_8_um_filter_33_9</name>
    <dbReference type="NCBI Taxonomy" id="1974826"/>
    <lineage>
        <taxon>Bacteria</taxon>
        <taxon>Candidatus Roizmaniibacteriota</taxon>
    </lineage>
</organism>
<dbReference type="Pfam" id="PF00535">
    <property type="entry name" value="Glycos_transf_2"/>
    <property type="match status" value="1"/>
</dbReference>
<keyword evidence="1" id="KW-0472">Membrane</keyword>
<name>A0A2M7QGN8_9BACT</name>
<dbReference type="EMBL" id="PFLI01000195">
    <property type="protein sequence ID" value="PIY71503.1"/>
    <property type="molecule type" value="Genomic_DNA"/>
</dbReference>
<feature type="transmembrane region" description="Helical" evidence="1">
    <location>
        <begin position="148"/>
        <end position="167"/>
    </location>
</feature>
<dbReference type="PANTHER" id="PTHR48090:SF7">
    <property type="entry name" value="RFBJ PROTEIN"/>
    <property type="match status" value="1"/>
</dbReference>
<keyword evidence="3" id="KW-0808">Transferase</keyword>
<sequence length="248" mass="28133">MHAVSIIIPVYNEQERIVQTINQVIASDTLGLKKEIIVVDDGSTDNTVKNIKSQISNFKSTRLEAKRANQNSKLALITHKKNQGKGAALKAGFKKATGDILMVQDGDLEYSTDDYPQLLNPFIKDKAQIVYGSRNKARRKYGTPYSSFSFFLGGIILTWIINMLFGIKLTDQATGYKLFSKKLKQFLLKPDENRFSYEVALTATLAKEKIQFIEVPIHYQPRSIQDGKKINIMDFIESVIVAIKYRFK</sequence>
<keyword evidence="1" id="KW-1133">Transmembrane helix</keyword>
<dbReference type="Proteomes" id="UP000229401">
    <property type="component" value="Unassembled WGS sequence"/>
</dbReference>
<dbReference type="GO" id="GO:0016740">
    <property type="term" value="F:transferase activity"/>
    <property type="evidence" value="ECO:0007669"/>
    <property type="project" value="UniProtKB-KW"/>
</dbReference>
<reference evidence="4" key="1">
    <citation type="submission" date="2017-09" db="EMBL/GenBank/DDBJ databases">
        <title>Depth-based differentiation of microbial function through sediment-hosted aquifers and enrichment of novel symbionts in the deep terrestrial subsurface.</title>
        <authorList>
            <person name="Probst A.J."/>
            <person name="Ladd B."/>
            <person name="Jarett J.K."/>
            <person name="Geller-Mcgrath D.E."/>
            <person name="Sieber C.M.K."/>
            <person name="Emerson J.B."/>
            <person name="Anantharaman K."/>
            <person name="Thomas B.C."/>
            <person name="Malmstrom R."/>
            <person name="Stieglmeier M."/>
            <person name="Klingl A."/>
            <person name="Woyke T."/>
            <person name="Ryan C.M."/>
            <person name="Banfield J.F."/>
        </authorList>
    </citation>
    <scope>NUCLEOTIDE SEQUENCE [LARGE SCALE GENOMIC DNA]</scope>
</reference>
<dbReference type="InterPro" id="IPR050256">
    <property type="entry name" value="Glycosyltransferase_2"/>
</dbReference>
<proteinExistence type="predicted"/>